<evidence type="ECO:0000313" key="2">
    <source>
        <dbReference type="EMBL" id="ADB50801.1"/>
    </source>
</evidence>
<dbReference type="eggNOG" id="COG0451">
    <property type="taxonomic scope" value="Bacteria"/>
</dbReference>
<proteinExistence type="predicted"/>
<sequence precursor="true">MKVLLAGATGAIGRPLLARLLAAGHAVVATTRSAERAAALRAAGVEGVVCDLLDPDAVRRTVAAARPDAVVDELTALPDDYDIRRKDLYATTNRIREAGTAALLDAARAAGASRYVVQSIAFAYAPEGDVVKDESAPLWLAAPAMLAEATRILAANERKVIDARDLDGLALRYGFFYGPGTYLAPGGSIARQVRSRRFPLVGSATGMTSFIHVDDAAAATVAALAGGAAGAYNVVDDEPAPLRDWLPRYAEAIGARPPLRVPAWLGRLAGGPLAVPISTELRGASNVKARAALDWTPQLPSWREGFAGCLDRDPDALHLA</sequence>
<evidence type="ECO:0000313" key="3">
    <source>
        <dbReference type="Proteomes" id="UP000008229"/>
    </source>
</evidence>
<gene>
    <name evidence="2" type="ordered locus">Cwoe_2377</name>
</gene>
<dbReference type="GO" id="GO:0004029">
    <property type="term" value="F:aldehyde dehydrogenase (NAD+) activity"/>
    <property type="evidence" value="ECO:0007669"/>
    <property type="project" value="TreeGrafter"/>
</dbReference>
<reference evidence="3" key="2">
    <citation type="submission" date="2010-01" db="EMBL/GenBank/DDBJ databases">
        <title>The complete genome of Conexibacter woesei DSM 14684.</title>
        <authorList>
            <consortium name="US DOE Joint Genome Institute (JGI-PGF)"/>
            <person name="Lucas S."/>
            <person name="Copeland A."/>
            <person name="Lapidus A."/>
            <person name="Glavina del Rio T."/>
            <person name="Dalin E."/>
            <person name="Tice H."/>
            <person name="Bruce D."/>
            <person name="Goodwin L."/>
            <person name="Pitluck S."/>
            <person name="Kyrpides N."/>
            <person name="Mavromatis K."/>
            <person name="Ivanova N."/>
            <person name="Mikhailova N."/>
            <person name="Chertkov O."/>
            <person name="Brettin T."/>
            <person name="Detter J.C."/>
            <person name="Han C."/>
            <person name="Larimer F."/>
            <person name="Land M."/>
            <person name="Hauser L."/>
            <person name="Markowitz V."/>
            <person name="Cheng J.-F."/>
            <person name="Hugenholtz P."/>
            <person name="Woyke T."/>
            <person name="Wu D."/>
            <person name="Pukall R."/>
            <person name="Steenblock K."/>
            <person name="Schneider S."/>
            <person name="Klenk H.-P."/>
            <person name="Eisen J.A."/>
        </authorList>
    </citation>
    <scope>NUCLEOTIDE SEQUENCE [LARGE SCALE GENOMIC DNA]</scope>
    <source>
        <strain evidence="3">DSM 14684 / CIP 108061 / JCM 11494 / NBRC 100937 / ID131577</strain>
    </source>
</reference>
<reference evidence="2 3" key="1">
    <citation type="journal article" date="2010" name="Stand. Genomic Sci.">
        <title>Complete genome sequence of Conexibacter woesei type strain (ID131577).</title>
        <authorList>
            <person name="Pukall R."/>
            <person name="Lapidus A."/>
            <person name="Glavina Del Rio T."/>
            <person name="Copeland A."/>
            <person name="Tice H."/>
            <person name="Cheng J.-F."/>
            <person name="Lucas S."/>
            <person name="Chen F."/>
            <person name="Nolan M."/>
            <person name="Bruce D."/>
            <person name="Goodwin L."/>
            <person name="Pitluck S."/>
            <person name="Mavromatis K."/>
            <person name="Ivanova N."/>
            <person name="Ovchinnikova G."/>
            <person name="Pati A."/>
            <person name="Chen A."/>
            <person name="Palaniappan K."/>
            <person name="Land M."/>
            <person name="Hauser L."/>
            <person name="Chang Y.-J."/>
            <person name="Jeffries C.D."/>
            <person name="Chain P."/>
            <person name="Meincke L."/>
            <person name="Sims D."/>
            <person name="Brettin T."/>
            <person name="Detter J.C."/>
            <person name="Rohde M."/>
            <person name="Goeker M."/>
            <person name="Bristow J."/>
            <person name="Eisen J.A."/>
            <person name="Markowitz V."/>
            <person name="Kyrpides N.C."/>
            <person name="Klenk H.-P."/>
            <person name="Hugenholtz P."/>
        </authorList>
    </citation>
    <scope>NUCLEOTIDE SEQUENCE [LARGE SCALE GENOMIC DNA]</scope>
    <source>
        <strain evidence="3">DSM 14684 / CIP 108061 / JCM 11494 / NBRC 100937 / ID131577</strain>
    </source>
</reference>
<dbReference type="AlphaFoldDB" id="D3F6N4"/>
<feature type="domain" description="NAD-dependent epimerase/dehydratase" evidence="1">
    <location>
        <begin position="3"/>
        <end position="234"/>
    </location>
</feature>
<dbReference type="InterPro" id="IPR051783">
    <property type="entry name" value="NAD(P)-dependent_oxidoreduct"/>
</dbReference>
<dbReference type="PANTHER" id="PTHR48079">
    <property type="entry name" value="PROTEIN YEEZ"/>
    <property type="match status" value="1"/>
</dbReference>
<dbReference type="InterPro" id="IPR036291">
    <property type="entry name" value="NAD(P)-bd_dom_sf"/>
</dbReference>
<name>D3F6N4_CONWI</name>
<dbReference type="STRING" id="469383.Cwoe_2377"/>
<dbReference type="RefSeq" id="WP_012933852.1">
    <property type="nucleotide sequence ID" value="NC_013739.1"/>
</dbReference>
<dbReference type="SUPFAM" id="SSF51735">
    <property type="entry name" value="NAD(P)-binding Rossmann-fold domains"/>
    <property type="match status" value="1"/>
</dbReference>
<dbReference type="HOGENOM" id="CLU_007383_12_4_11"/>
<evidence type="ECO:0000259" key="1">
    <source>
        <dbReference type="Pfam" id="PF01370"/>
    </source>
</evidence>
<dbReference type="Gene3D" id="3.40.50.720">
    <property type="entry name" value="NAD(P)-binding Rossmann-like Domain"/>
    <property type="match status" value="1"/>
</dbReference>
<dbReference type="PANTHER" id="PTHR48079:SF6">
    <property type="entry name" value="NAD(P)-BINDING DOMAIN-CONTAINING PROTEIN-RELATED"/>
    <property type="match status" value="1"/>
</dbReference>
<dbReference type="InterPro" id="IPR001509">
    <property type="entry name" value="Epimerase_deHydtase"/>
</dbReference>
<accession>D3F6N4</accession>
<keyword evidence="3" id="KW-1185">Reference proteome</keyword>
<organism evidence="2 3">
    <name type="scientific">Conexibacter woesei (strain DSM 14684 / CCUG 47730 / CIP 108061 / JCM 11494 / NBRC 100937 / ID131577)</name>
    <dbReference type="NCBI Taxonomy" id="469383"/>
    <lineage>
        <taxon>Bacteria</taxon>
        <taxon>Bacillati</taxon>
        <taxon>Actinomycetota</taxon>
        <taxon>Thermoleophilia</taxon>
        <taxon>Solirubrobacterales</taxon>
        <taxon>Conexibacteraceae</taxon>
        <taxon>Conexibacter</taxon>
    </lineage>
</organism>
<dbReference type="Pfam" id="PF01370">
    <property type="entry name" value="Epimerase"/>
    <property type="match status" value="1"/>
</dbReference>
<dbReference type="KEGG" id="cwo:Cwoe_2377"/>
<dbReference type="GO" id="GO:0005737">
    <property type="term" value="C:cytoplasm"/>
    <property type="evidence" value="ECO:0007669"/>
    <property type="project" value="TreeGrafter"/>
</dbReference>
<dbReference type="EMBL" id="CP001854">
    <property type="protein sequence ID" value="ADB50801.1"/>
    <property type="molecule type" value="Genomic_DNA"/>
</dbReference>
<dbReference type="OrthoDB" id="9787292at2"/>
<protein>
    <submittedName>
        <fullName evidence="2">NAD-dependent epimerase/dehydratase</fullName>
    </submittedName>
</protein>
<dbReference type="Proteomes" id="UP000008229">
    <property type="component" value="Chromosome"/>
</dbReference>